<evidence type="ECO:0000256" key="12">
    <source>
        <dbReference type="ARBA" id="ARBA00023136"/>
    </source>
</evidence>
<keyword evidence="6 13" id="KW-0812">Transmembrane</keyword>
<evidence type="ECO:0000256" key="2">
    <source>
        <dbReference type="ARBA" id="ARBA00004651"/>
    </source>
</evidence>
<comment type="cofactor">
    <cofactor evidence="1">
        <name>Zn(2+)</name>
        <dbReference type="ChEBI" id="CHEBI:29105"/>
    </cofactor>
</comment>
<keyword evidence="10 13" id="KW-1133">Transmembrane helix</keyword>
<organism evidence="15 16">
    <name type="scientific">Campylobacter massiliensis</name>
    <dbReference type="NCBI Taxonomy" id="2762557"/>
    <lineage>
        <taxon>Bacteria</taxon>
        <taxon>Pseudomonadati</taxon>
        <taxon>Campylobacterota</taxon>
        <taxon>Epsilonproteobacteria</taxon>
        <taxon>Campylobacterales</taxon>
        <taxon>Campylobacteraceae</taxon>
        <taxon>Campylobacter</taxon>
    </lineage>
</organism>
<dbReference type="CDD" id="cd06158">
    <property type="entry name" value="S2P-M50_like_1"/>
    <property type="match status" value="1"/>
</dbReference>
<evidence type="ECO:0000256" key="8">
    <source>
        <dbReference type="ARBA" id="ARBA00022801"/>
    </source>
</evidence>
<comment type="similarity">
    <text evidence="3">Belongs to the peptidase M50B family.</text>
</comment>
<evidence type="ECO:0000256" key="3">
    <source>
        <dbReference type="ARBA" id="ARBA00007931"/>
    </source>
</evidence>
<name>A0A842J533_9BACT</name>
<dbReference type="GO" id="GO:0046872">
    <property type="term" value="F:metal ion binding"/>
    <property type="evidence" value="ECO:0007669"/>
    <property type="project" value="UniProtKB-KW"/>
</dbReference>
<keyword evidence="12 13" id="KW-0472">Membrane</keyword>
<keyword evidence="4" id="KW-1003">Cell membrane</keyword>
<dbReference type="InterPro" id="IPR044537">
    <property type="entry name" value="Rip2-like"/>
</dbReference>
<evidence type="ECO:0000256" key="5">
    <source>
        <dbReference type="ARBA" id="ARBA00022670"/>
    </source>
</evidence>
<dbReference type="InterPro" id="IPR008915">
    <property type="entry name" value="Peptidase_M50"/>
</dbReference>
<dbReference type="GO" id="GO:0006508">
    <property type="term" value="P:proteolysis"/>
    <property type="evidence" value="ECO:0007669"/>
    <property type="project" value="UniProtKB-KW"/>
</dbReference>
<proteinExistence type="inferred from homology"/>
<feature type="transmembrane region" description="Helical" evidence="13">
    <location>
        <begin position="184"/>
        <end position="202"/>
    </location>
</feature>
<protein>
    <submittedName>
        <fullName evidence="15">Site-2 protease family protein</fullName>
    </submittedName>
</protein>
<evidence type="ECO:0000256" key="9">
    <source>
        <dbReference type="ARBA" id="ARBA00022833"/>
    </source>
</evidence>
<dbReference type="PANTHER" id="PTHR35864">
    <property type="entry name" value="ZINC METALLOPROTEASE MJ0611-RELATED"/>
    <property type="match status" value="1"/>
</dbReference>
<dbReference type="AlphaFoldDB" id="A0A842J533"/>
<evidence type="ECO:0000259" key="14">
    <source>
        <dbReference type="Pfam" id="PF02163"/>
    </source>
</evidence>
<accession>A0A842J533</accession>
<keyword evidence="11" id="KW-0482">Metalloprotease</keyword>
<feature type="transmembrane region" description="Helical" evidence="13">
    <location>
        <begin position="131"/>
        <end position="151"/>
    </location>
</feature>
<evidence type="ECO:0000256" key="11">
    <source>
        <dbReference type="ARBA" id="ARBA00023049"/>
    </source>
</evidence>
<sequence length="216" mass="23598">MNLDSIDFAQVAILVAVLVISVVGHEIAHGYAAFKFGDLTAKNLGRLSINPIKHVDPLGTIVVPALMYLSTGVTFGWAKPVPINLRTVLYNGGYKAAIVVALAGIAYNLALFALAFCAFKLIGFGFFDSSVAEFVFMLAAVNLVLALFNLYPIPPLDGSKALEYLLRIFGLHGAANWLNSMQRYGFIALVVIVISPLKDYFFEPIRYAVTIMRMFL</sequence>
<reference evidence="15 16" key="1">
    <citation type="submission" date="2020-08" db="EMBL/GenBank/DDBJ databases">
        <title>Complete genome and description of Campylobacter massiliensis Marseille-Q3452 sp. nov.</title>
        <authorList>
            <person name="Antezack A."/>
        </authorList>
    </citation>
    <scope>NUCLEOTIDE SEQUENCE [LARGE SCALE GENOMIC DNA]</scope>
    <source>
        <strain evidence="15 16">Marseille-Q3452</strain>
    </source>
</reference>
<comment type="caution">
    <text evidence="15">The sequence shown here is derived from an EMBL/GenBank/DDBJ whole genome shotgun (WGS) entry which is preliminary data.</text>
</comment>
<dbReference type="GO" id="GO:0005886">
    <property type="term" value="C:plasma membrane"/>
    <property type="evidence" value="ECO:0007669"/>
    <property type="project" value="UniProtKB-SubCell"/>
</dbReference>
<keyword evidence="7" id="KW-0479">Metal-binding</keyword>
<dbReference type="GO" id="GO:0008237">
    <property type="term" value="F:metallopeptidase activity"/>
    <property type="evidence" value="ECO:0007669"/>
    <property type="project" value="UniProtKB-KW"/>
</dbReference>
<gene>
    <name evidence="15" type="ORF">H7R39_06845</name>
</gene>
<feature type="transmembrane region" description="Helical" evidence="13">
    <location>
        <begin position="12"/>
        <end position="34"/>
    </location>
</feature>
<evidence type="ECO:0000256" key="7">
    <source>
        <dbReference type="ARBA" id="ARBA00022723"/>
    </source>
</evidence>
<keyword evidence="8" id="KW-0378">Hydrolase</keyword>
<dbReference type="InterPro" id="IPR052348">
    <property type="entry name" value="Metallopeptidase_M50B"/>
</dbReference>
<feature type="transmembrane region" description="Helical" evidence="13">
    <location>
        <begin position="55"/>
        <end position="78"/>
    </location>
</feature>
<comment type="subcellular location">
    <subcellularLocation>
        <location evidence="2">Cell membrane</location>
        <topology evidence="2">Multi-pass membrane protein</topology>
    </subcellularLocation>
</comment>
<feature type="domain" description="Peptidase M50" evidence="14">
    <location>
        <begin position="129"/>
        <end position="190"/>
    </location>
</feature>
<dbReference type="Proteomes" id="UP000552683">
    <property type="component" value="Unassembled WGS sequence"/>
</dbReference>
<dbReference type="Pfam" id="PF02163">
    <property type="entry name" value="Peptidase_M50"/>
    <property type="match status" value="1"/>
</dbReference>
<evidence type="ECO:0000313" key="15">
    <source>
        <dbReference type="EMBL" id="MBC2882976.1"/>
    </source>
</evidence>
<evidence type="ECO:0000256" key="13">
    <source>
        <dbReference type="SAM" id="Phobius"/>
    </source>
</evidence>
<evidence type="ECO:0000256" key="6">
    <source>
        <dbReference type="ARBA" id="ARBA00022692"/>
    </source>
</evidence>
<dbReference type="PANTHER" id="PTHR35864:SF1">
    <property type="entry name" value="ZINC METALLOPROTEASE YWHC-RELATED"/>
    <property type="match status" value="1"/>
</dbReference>
<evidence type="ECO:0000256" key="4">
    <source>
        <dbReference type="ARBA" id="ARBA00022475"/>
    </source>
</evidence>
<keyword evidence="16" id="KW-1185">Reference proteome</keyword>
<feature type="transmembrane region" description="Helical" evidence="13">
    <location>
        <begin position="98"/>
        <end position="119"/>
    </location>
</feature>
<dbReference type="EMBL" id="JACLZK010000002">
    <property type="protein sequence ID" value="MBC2882976.1"/>
    <property type="molecule type" value="Genomic_DNA"/>
</dbReference>
<keyword evidence="9" id="KW-0862">Zinc</keyword>
<keyword evidence="5 15" id="KW-0645">Protease</keyword>
<evidence type="ECO:0000256" key="1">
    <source>
        <dbReference type="ARBA" id="ARBA00001947"/>
    </source>
</evidence>
<evidence type="ECO:0000313" key="16">
    <source>
        <dbReference type="Proteomes" id="UP000552683"/>
    </source>
</evidence>
<dbReference type="RefSeq" id="WP_185898559.1">
    <property type="nucleotide sequence ID" value="NZ_JACLZK010000002.1"/>
</dbReference>
<evidence type="ECO:0000256" key="10">
    <source>
        <dbReference type="ARBA" id="ARBA00022989"/>
    </source>
</evidence>